<proteinExistence type="predicted"/>
<accession>A0A292Q3L2</accession>
<protein>
    <submittedName>
        <fullName evidence="2">Uncharacterized protein</fullName>
    </submittedName>
</protein>
<reference evidence="2" key="1">
    <citation type="submission" date="2015-10" db="EMBL/GenBank/DDBJ databases">
        <authorList>
            <person name="Regsiter A."/>
            <person name="william w."/>
        </authorList>
    </citation>
    <scope>NUCLEOTIDE SEQUENCE</scope>
    <source>
        <strain evidence="2">Montdore</strain>
    </source>
</reference>
<evidence type="ECO:0000313" key="3">
    <source>
        <dbReference type="Proteomes" id="UP001412239"/>
    </source>
</evidence>
<keyword evidence="1" id="KW-0812">Transmembrane</keyword>
<sequence>MMGSDWLGYIDRRGVLFFFLFVFSHILHLFWILHGAPLSVGVFLFSSSFHHSEVLSVVSYTFLIILSYLLPLFYSFIFRTLLSFPSHAHRILLIIIFTSS</sequence>
<dbReference type="AlphaFoldDB" id="A0A292Q3L2"/>
<dbReference type="EMBL" id="LN890968">
    <property type="protein sequence ID" value="CUS13651.1"/>
    <property type="molecule type" value="Genomic_DNA"/>
</dbReference>
<keyword evidence="3" id="KW-1185">Reference proteome</keyword>
<feature type="transmembrane region" description="Helical" evidence="1">
    <location>
        <begin position="15"/>
        <end position="34"/>
    </location>
</feature>
<name>A0A292Q3L2_9PEZI</name>
<gene>
    <name evidence="2" type="ORF">GSTUAT00002176001</name>
</gene>
<keyword evidence="1" id="KW-1133">Transmembrane helix</keyword>
<organism evidence="2 3">
    <name type="scientific">Tuber aestivum</name>
    <name type="common">summer truffle</name>
    <dbReference type="NCBI Taxonomy" id="59557"/>
    <lineage>
        <taxon>Eukaryota</taxon>
        <taxon>Fungi</taxon>
        <taxon>Dikarya</taxon>
        <taxon>Ascomycota</taxon>
        <taxon>Pezizomycotina</taxon>
        <taxon>Pezizomycetes</taxon>
        <taxon>Pezizales</taxon>
        <taxon>Tuberaceae</taxon>
        <taxon>Tuber</taxon>
    </lineage>
</organism>
<keyword evidence="1" id="KW-0472">Membrane</keyword>
<evidence type="ECO:0000256" key="1">
    <source>
        <dbReference type="SAM" id="Phobius"/>
    </source>
</evidence>
<dbReference type="Proteomes" id="UP001412239">
    <property type="component" value="Unassembled WGS sequence"/>
</dbReference>
<evidence type="ECO:0000313" key="2">
    <source>
        <dbReference type="EMBL" id="CUS13651.1"/>
    </source>
</evidence>
<feature type="non-terminal residue" evidence="2">
    <location>
        <position position="100"/>
    </location>
</feature>
<feature type="transmembrane region" description="Helical" evidence="1">
    <location>
        <begin position="54"/>
        <end position="77"/>
    </location>
</feature>